<dbReference type="KEGG" id="ssai:N0B31_04300"/>
<name>A0A9E7R5C8_9EURY</name>
<evidence type="ECO:0000256" key="1">
    <source>
        <dbReference type="SAM" id="Phobius"/>
    </source>
</evidence>
<keyword evidence="1" id="KW-1133">Transmembrane helix</keyword>
<organism evidence="3 4">
    <name type="scientific">Salinirubellus salinus</name>
    <dbReference type="NCBI Taxonomy" id="1364945"/>
    <lineage>
        <taxon>Archaea</taxon>
        <taxon>Methanobacteriati</taxon>
        <taxon>Methanobacteriota</taxon>
        <taxon>Stenosarchaea group</taxon>
        <taxon>Halobacteria</taxon>
        <taxon>Halobacteriales</taxon>
        <taxon>Natronomonadaceae</taxon>
        <taxon>Salinirubellus</taxon>
    </lineage>
</organism>
<evidence type="ECO:0000313" key="4">
    <source>
        <dbReference type="Proteomes" id="UP001057580"/>
    </source>
</evidence>
<dbReference type="GeneID" id="74941616"/>
<feature type="domain" description="DUF7979" evidence="2">
    <location>
        <begin position="60"/>
        <end position="139"/>
    </location>
</feature>
<evidence type="ECO:0000313" key="3">
    <source>
        <dbReference type="EMBL" id="UWM55509.1"/>
    </source>
</evidence>
<proteinExistence type="predicted"/>
<evidence type="ECO:0000259" key="2">
    <source>
        <dbReference type="Pfam" id="PF25934"/>
    </source>
</evidence>
<dbReference type="AlphaFoldDB" id="A0A9E7R5C8"/>
<dbReference type="Proteomes" id="UP001057580">
    <property type="component" value="Chromosome"/>
</dbReference>
<keyword evidence="1" id="KW-0472">Membrane</keyword>
<feature type="transmembrane region" description="Helical" evidence="1">
    <location>
        <begin position="209"/>
        <end position="231"/>
    </location>
</feature>
<protein>
    <recommendedName>
        <fullName evidence="2">DUF7979 domain-containing protein</fullName>
    </recommendedName>
</protein>
<accession>A0A9E7R5C8</accession>
<dbReference type="InterPro" id="IPR058285">
    <property type="entry name" value="DUF7979"/>
</dbReference>
<dbReference type="Pfam" id="PF25934">
    <property type="entry name" value="DUF7979"/>
    <property type="match status" value="1"/>
</dbReference>
<feature type="transmembrane region" description="Helical" evidence="1">
    <location>
        <begin position="182"/>
        <end position="203"/>
    </location>
</feature>
<keyword evidence="1" id="KW-0812">Transmembrane</keyword>
<feature type="transmembrane region" description="Helical" evidence="1">
    <location>
        <begin position="149"/>
        <end position="170"/>
    </location>
</feature>
<sequence>MPSPDARRLRIAGLVVAVVLLGLAAYPGTLASPYETTRGDPSYDHAIVTESSATYDEYAADPDIEIYRYEELSPAAQDLFDRALAEPDGVFEPTVCRGFVLVCDGYAQSDLPPEFEYGTRLRPDEALQFVEKGGERYLFRTGTINHATLFGFSNLLFLAWPTVIPLGILVARAAYAAESDRYVAGVTAFGAVVAALSLVAPYLEMYRVVGAFWVGVAVLAATWLAIVAAGTHRVYRWVVARRGTEPTGGV</sequence>
<dbReference type="EMBL" id="CP104003">
    <property type="protein sequence ID" value="UWM55509.1"/>
    <property type="molecule type" value="Genomic_DNA"/>
</dbReference>
<dbReference type="RefSeq" id="WP_260594609.1">
    <property type="nucleotide sequence ID" value="NZ_CP104003.1"/>
</dbReference>
<keyword evidence="4" id="KW-1185">Reference proteome</keyword>
<gene>
    <name evidence="3" type="ORF">N0B31_04300</name>
</gene>
<reference evidence="3" key="1">
    <citation type="submission" date="2022-09" db="EMBL/GenBank/DDBJ databases">
        <title>Diverse halophilic archaea isolated from saline environments.</title>
        <authorList>
            <person name="Cui H.-L."/>
        </authorList>
    </citation>
    <scope>NUCLEOTIDE SEQUENCE</scope>
    <source>
        <strain evidence="3">ZS-35-S2</strain>
    </source>
</reference>